<accession>A0AA40G0Y1</accession>
<evidence type="ECO:0000313" key="3">
    <source>
        <dbReference type="Proteomes" id="UP001177670"/>
    </source>
</evidence>
<feature type="compositionally biased region" description="Basic and acidic residues" evidence="1">
    <location>
        <begin position="33"/>
        <end position="48"/>
    </location>
</feature>
<dbReference type="EMBL" id="JAHYIQ010000009">
    <property type="protein sequence ID" value="KAK1128960.1"/>
    <property type="molecule type" value="Genomic_DNA"/>
</dbReference>
<organism evidence="2 3">
    <name type="scientific">Melipona bicolor</name>
    <dbReference type="NCBI Taxonomy" id="60889"/>
    <lineage>
        <taxon>Eukaryota</taxon>
        <taxon>Metazoa</taxon>
        <taxon>Ecdysozoa</taxon>
        <taxon>Arthropoda</taxon>
        <taxon>Hexapoda</taxon>
        <taxon>Insecta</taxon>
        <taxon>Pterygota</taxon>
        <taxon>Neoptera</taxon>
        <taxon>Endopterygota</taxon>
        <taxon>Hymenoptera</taxon>
        <taxon>Apocrita</taxon>
        <taxon>Aculeata</taxon>
        <taxon>Apoidea</taxon>
        <taxon>Anthophila</taxon>
        <taxon>Apidae</taxon>
        <taxon>Melipona</taxon>
    </lineage>
</organism>
<dbReference type="AlphaFoldDB" id="A0AA40G0Y1"/>
<reference evidence="2" key="1">
    <citation type="submission" date="2021-10" db="EMBL/GenBank/DDBJ databases">
        <title>Melipona bicolor Genome sequencing and assembly.</title>
        <authorList>
            <person name="Araujo N.S."/>
            <person name="Arias M.C."/>
        </authorList>
    </citation>
    <scope>NUCLEOTIDE SEQUENCE</scope>
    <source>
        <strain evidence="2">USP_2M_L1-L4_2017</strain>
        <tissue evidence="2">Whole body</tissue>
    </source>
</reference>
<sequence>MAYLTRRIPLRHGTPQIRKAQIPRSPCGFAWRRERLEARNDEKKSGTERRKRREGGMTRTTTAGSG</sequence>
<proteinExistence type="predicted"/>
<feature type="region of interest" description="Disordered" evidence="1">
    <location>
        <begin position="33"/>
        <end position="66"/>
    </location>
</feature>
<gene>
    <name evidence="2" type="ORF">K0M31_020096</name>
</gene>
<name>A0AA40G0Y1_9HYME</name>
<evidence type="ECO:0000256" key="1">
    <source>
        <dbReference type="SAM" id="MobiDB-lite"/>
    </source>
</evidence>
<evidence type="ECO:0000313" key="2">
    <source>
        <dbReference type="EMBL" id="KAK1128960.1"/>
    </source>
</evidence>
<dbReference type="Proteomes" id="UP001177670">
    <property type="component" value="Unassembled WGS sequence"/>
</dbReference>
<protein>
    <submittedName>
        <fullName evidence="2">Uncharacterized protein</fullName>
    </submittedName>
</protein>
<comment type="caution">
    <text evidence="2">The sequence shown here is derived from an EMBL/GenBank/DDBJ whole genome shotgun (WGS) entry which is preliminary data.</text>
</comment>
<keyword evidence="3" id="KW-1185">Reference proteome</keyword>